<organism evidence="4 5">
    <name type="scientific">Monilinia fructicola</name>
    <name type="common">Brown rot fungus</name>
    <name type="synonym">Ciboria fructicola</name>
    <dbReference type="NCBI Taxonomy" id="38448"/>
    <lineage>
        <taxon>Eukaryota</taxon>
        <taxon>Fungi</taxon>
        <taxon>Dikarya</taxon>
        <taxon>Ascomycota</taxon>
        <taxon>Pezizomycotina</taxon>
        <taxon>Leotiomycetes</taxon>
        <taxon>Helotiales</taxon>
        <taxon>Sclerotiniaceae</taxon>
        <taxon>Monilinia</taxon>
    </lineage>
</organism>
<dbReference type="VEuPathDB" id="FungiDB:MFRU_046g00410"/>
<dbReference type="PANTHER" id="PTHR23160">
    <property type="entry name" value="SYNAPTONEMAL COMPLEX PROTEIN-RELATED"/>
    <property type="match status" value="1"/>
</dbReference>
<feature type="region of interest" description="Disordered" evidence="3">
    <location>
        <begin position="815"/>
        <end position="834"/>
    </location>
</feature>
<dbReference type="EMBL" id="VICG01000006">
    <property type="protein sequence ID" value="KAA8571319.1"/>
    <property type="molecule type" value="Genomic_DNA"/>
</dbReference>
<evidence type="ECO:0000256" key="1">
    <source>
        <dbReference type="ARBA" id="ARBA00023054"/>
    </source>
</evidence>
<evidence type="ECO:0000256" key="2">
    <source>
        <dbReference type="SAM" id="Coils"/>
    </source>
</evidence>
<dbReference type="Proteomes" id="UP000322873">
    <property type="component" value="Unassembled WGS sequence"/>
</dbReference>
<feature type="compositionally biased region" description="Acidic residues" evidence="3">
    <location>
        <begin position="1159"/>
        <end position="1173"/>
    </location>
</feature>
<keyword evidence="5" id="KW-1185">Reference proteome</keyword>
<dbReference type="AlphaFoldDB" id="A0A5M9JTD0"/>
<feature type="coiled-coil region" evidence="2">
    <location>
        <begin position="583"/>
        <end position="664"/>
    </location>
</feature>
<comment type="caution">
    <text evidence="4">The sequence shown here is derived from an EMBL/GenBank/DDBJ whole genome shotgun (WGS) entry which is preliminary data.</text>
</comment>
<feature type="compositionally biased region" description="Basic residues" evidence="3">
    <location>
        <begin position="1051"/>
        <end position="1067"/>
    </location>
</feature>
<protein>
    <submittedName>
        <fullName evidence="4">Uncharacterized protein</fullName>
    </submittedName>
</protein>
<name>A0A5M9JTD0_MONFR</name>
<feature type="coiled-coil region" evidence="2">
    <location>
        <begin position="697"/>
        <end position="731"/>
    </location>
</feature>
<gene>
    <name evidence="4" type="ORF">EYC84_000639</name>
</gene>
<dbReference type="InterPro" id="IPR027267">
    <property type="entry name" value="AH/BAR_dom_sf"/>
</dbReference>
<accession>A0A5M9JTD0</accession>
<sequence>MDENSFRLLRGENEKYLEELSDVKEILEERELYIRHLEEKIESMSGSVAETRSVRLDEEDMEMQEKFQIVEGENEKYLEELSDMKEILEERELYIQHLEEKIESMSGSVAETPPVDGERVKALTEQVSVLIAERDGLSQQLEIVTENLMGPPKVLTPKENTADRITPEGDREPTKERFGASIDSNSPGFYGHKRQLHGPSPLRQSSTPDSEEDEDDYEVKINFGAETEGKEEGGESSEEVVNTEKAIKKSIEKDEYDKAVQDYRKDKESWSKGLIDRIKSLEKRNMFLERYHDTRHIIRAILSLTPVHFEALRERKEGNVILSRKQIASFEKRFELLAKLRSKEGPDKMMAQDFLLNQQQWEMDKVAMNTYRMLYDDAELAMRKMMRIGADVDAQEVTELRNERDIFKRRKEELEEEIDGPLGLREQLSFSVAEDSKDMNMATQLTRVRAELEWCTKERDAAMEESKVEEHLISMKELMDQLSSNVEIDVYPSEEKEERYKELANKYQQCQRELSDEKEKVKTLEKFLEEKYIEYGEIAGDESDDSLSARLARTLIELFETRRKLMERTIQRNSLTKSAVGCLTSVLRQIETLKREIYTLKRNPNRDPERPFTDVEFENEEIIARLEDKVDRLRKELDKSQHSLSTAKRRTKKAKEELDNYLQLSSSGQNRHPRITFLRRYRERSVLDPNATPPEVIAHLKTQLKESDDMLDSLSARIDVLTDENGDLNTERVEIAEKRLEECMDLVDGPLAQKEAWNNLKGLLAEAREVLKVKLNEWKKKDKEHDLAVQRLENLLRESEERESTLAKLLSAAQEYSKSKDTNGGKISELEEQLSRNEETIRDLMREKDEKKAEADGLESFLRASETHTTQLEEQLSKDEERIRDLQHEKDNHKAEAERLDDVLKANETNIAGILKTLREEEEEQHREEIERLHGLILLKEGEDEQYREEIERLHELHKASEEKVVELLDISLKTSKRLSDLEAEIIGWKDLAGESVEEIEKLHKKLADLEAEIELLHKENDQLVETQTDESKHPKYPIPKSPIRPVSALKSKKITKKAPKKKAPKKKAPEKEPQDLPYNPKADSATELSDEELEEPKVLKPQTKPNISIRREMAHPGPSPSPAPSLTIKFKSKAHATKKKVERKGSQGNDPTWKNDGGEEEPDEEIPPEEVVPESPVEEIQKVDVEEPRRGRRTRNKNPVYTGEIIIEGPGRGHKRKASEGGIEGRTKKGRK</sequence>
<dbReference type="Gene3D" id="1.20.1270.60">
    <property type="entry name" value="Arfaptin homology (AH) domain/BAR domain"/>
    <property type="match status" value="1"/>
</dbReference>
<feature type="compositionally biased region" description="Basic and acidic residues" evidence="3">
    <location>
        <begin position="160"/>
        <end position="178"/>
    </location>
</feature>
<feature type="region of interest" description="Disordered" evidence="3">
    <location>
        <begin position="1026"/>
        <end position="1233"/>
    </location>
</feature>
<feature type="region of interest" description="Disordered" evidence="3">
    <location>
        <begin position="150"/>
        <end position="216"/>
    </location>
</feature>
<feature type="compositionally biased region" description="Basic residues" evidence="3">
    <location>
        <begin position="1131"/>
        <end position="1143"/>
    </location>
</feature>
<evidence type="ECO:0000256" key="3">
    <source>
        <dbReference type="SAM" id="MobiDB-lite"/>
    </source>
</evidence>
<feature type="coiled-coil region" evidence="2">
    <location>
        <begin position="493"/>
        <end position="531"/>
    </location>
</feature>
<feature type="compositionally biased region" description="Basic and acidic residues" evidence="3">
    <location>
        <begin position="1224"/>
        <end position="1233"/>
    </location>
</feature>
<reference evidence="4 5" key="1">
    <citation type="submission" date="2019-06" db="EMBL/GenBank/DDBJ databases">
        <title>Genome Sequence of the Brown Rot Fungal Pathogen Monilinia fructicola.</title>
        <authorList>
            <person name="De Miccolis Angelini R.M."/>
            <person name="Landi L."/>
            <person name="Abate D."/>
            <person name="Pollastro S."/>
            <person name="Romanazzi G."/>
            <person name="Faretra F."/>
        </authorList>
    </citation>
    <scope>NUCLEOTIDE SEQUENCE [LARGE SCALE GENOMIC DNA]</scope>
    <source>
        <strain evidence="4 5">Mfrc123</strain>
    </source>
</reference>
<feature type="compositionally biased region" description="Basic and acidic residues" evidence="3">
    <location>
        <begin position="1180"/>
        <end position="1190"/>
    </location>
</feature>
<dbReference type="PANTHER" id="PTHR23160:SF19">
    <property type="entry name" value="MYOSIN HEAVY CHAIN-RELATED PROTEIN"/>
    <property type="match status" value="1"/>
</dbReference>
<keyword evidence="1 2" id="KW-0175">Coiled coil</keyword>
<evidence type="ECO:0000313" key="5">
    <source>
        <dbReference type="Proteomes" id="UP000322873"/>
    </source>
</evidence>
<evidence type="ECO:0000313" key="4">
    <source>
        <dbReference type="EMBL" id="KAA8571319.1"/>
    </source>
</evidence>
<proteinExistence type="predicted"/>